<dbReference type="EMBL" id="MT947601">
    <property type="protein sequence ID" value="QTA50543.1"/>
    <property type="molecule type" value="Genomic_DNA"/>
</dbReference>
<comment type="subcellular location">
    <subcellularLocation>
        <location evidence="2">Mitochondrion inner membrane</location>
        <topology evidence="2">Multi-pass membrane protein</topology>
    </subcellularLocation>
</comment>
<evidence type="ECO:0000256" key="6">
    <source>
        <dbReference type="ARBA" id="ARBA00022660"/>
    </source>
</evidence>
<feature type="transmembrane region" description="Helical" evidence="18">
    <location>
        <begin position="275"/>
        <end position="293"/>
    </location>
</feature>
<keyword evidence="15 18" id="KW-0472">Membrane</keyword>
<reference evidence="21" key="1">
    <citation type="journal article" name="Insects">
        <title>Tracking the Distribution and Burst of Nuclear Mitochondrial DNA Sequences (NUMTs) in Fig Wasp Genomes.</title>
        <authorList>
            <person name="Wang J.X."/>
            <person name="Liu J."/>
            <person name="Miao Y.H."/>
            <person name="Huang D.W."/>
            <person name="Xiao J.H."/>
        </authorList>
    </citation>
    <scope>NUCLEOTIDE SEQUENCE</scope>
</reference>
<feature type="transmembrane region" description="Helical" evidence="18">
    <location>
        <begin position="219"/>
        <end position="237"/>
    </location>
</feature>
<organism evidence="21">
    <name type="scientific">Wiebesia pumilae</name>
    <dbReference type="NCBI Taxonomy" id="150944"/>
    <lineage>
        <taxon>Eukaryota</taxon>
        <taxon>Metazoa</taxon>
        <taxon>Ecdysozoa</taxon>
        <taxon>Arthropoda</taxon>
        <taxon>Hexapoda</taxon>
        <taxon>Insecta</taxon>
        <taxon>Pterygota</taxon>
        <taxon>Neoptera</taxon>
        <taxon>Endopterygota</taxon>
        <taxon>Hymenoptera</taxon>
        <taxon>Apocrita</taxon>
        <taxon>Proctotrupomorpha</taxon>
        <taxon>Chalcidoidea</taxon>
        <taxon>Agaonidae</taxon>
        <taxon>Agaoninae</taxon>
        <taxon>Wiebesia</taxon>
    </lineage>
</organism>
<accession>A0A8A3UXW8</accession>
<feature type="domain" description="NADH dehydrogenase subunit 5 C-terminal" evidence="20">
    <location>
        <begin position="396"/>
        <end position="567"/>
    </location>
</feature>
<evidence type="ECO:0000256" key="9">
    <source>
        <dbReference type="ARBA" id="ARBA00022967"/>
    </source>
</evidence>
<dbReference type="InterPro" id="IPR010934">
    <property type="entry name" value="NADH_DH_su5_C"/>
</dbReference>
<evidence type="ECO:0000256" key="7">
    <source>
        <dbReference type="ARBA" id="ARBA00022692"/>
    </source>
</evidence>
<sequence>MYMYMYMYMYIIYFYLSSFMFLILSIMFFILGGMMLLMKYSLFMEWSIFTINSINIHMFIFLDWMSLLYMSVVMLISSSIMLYCNEYMKGDCNSNRFFFLIFFFLLSMMLMIISPNMVSILLGWDGLGLISYLLVIYYNSYNSYNSGMLTVLMNRVGDVFILMSIGLMMMYGSMNFMNMVMFDNWIYLFIIIAAFTKSAQFPFSSWLPAAMAAPTPVSALVHSSTLVTAGVYLLIRFNSMISLSMMSMNLIKVIGLLTMFLAGVSAIFSYDLKKIIAFSTLSQLGLMMMIYGMGKCELVFFHLIIHAIFKSLLFMCAGAIIHSLSGVQDIRMMGGIKYMMPVTYIIFIIANFASCGIPFMSGYYSKDLILEFMLISQINYLMKLFLLMSFMFTVIYTVRMSMFLSRSESYYISYKNCNESIVMNLSMILLFFFTLVMGMFLNWMIFMNIEEVFISQNDKIMFYLSMIISIVLGMLLSKYKMFKCEIITLFIKKMWFMNLITNKIIYYPLIFPKYYFNLYEKGWSEFMFKNLIYMMSMEMKKFNMLNNNYVVELLALVSFLSLLLMLM</sequence>
<dbReference type="PANTHER" id="PTHR42829">
    <property type="entry name" value="NADH-UBIQUINONE OXIDOREDUCTASE CHAIN 5"/>
    <property type="match status" value="1"/>
</dbReference>
<feature type="transmembrane region" description="Helical" evidence="18">
    <location>
        <begin position="421"/>
        <end position="445"/>
    </location>
</feature>
<feature type="transmembrane region" description="Helical" evidence="18">
    <location>
        <begin position="549"/>
        <end position="566"/>
    </location>
</feature>
<evidence type="ECO:0000256" key="18">
    <source>
        <dbReference type="SAM" id="Phobius"/>
    </source>
</evidence>
<dbReference type="GO" id="GO:0008137">
    <property type="term" value="F:NADH dehydrogenase (ubiquinone) activity"/>
    <property type="evidence" value="ECO:0007669"/>
    <property type="project" value="UniProtKB-EC"/>
</dbReference>
<keyword evidence="10" id="KW-0249">Electron transport</keyword>
<feature type="transmembrane region" description="Helical" evidence="18">
    <location>
        <begin position="185"/>
        <end position="207"/>
    </location>
</feature>
<dbReference type="Pfam" id="PF06455">
    <property type="entry name" value="NADH5_C"/>
    <property type="match status" value="1"/>
</dbReference>
<evidence type="ECO:0000256" key="3">
    <source>
        <dbReference type="ARBA" id="ARBA00012944"/>
    </source>
</evidence>
<feature type="transmembrane region" description="Helical" evidence="18">
    <location>
        <begin position="342"/>
        <end position="360"/>
    </location>
</feature>
<dbReference type="GO" id="GO:0003954">
    <property type="term" value="F:NADH dehydrogenase activity"/>
    <property type="evidence" value="ECO:0007669"/>
    <property type="project" value="TreeGrafter"/>
</dbReference>
<feature type="transmembrane region" description="Helical" evidence="18">
    <location>
        <begin position="249"/>
        <end position="268"/>
    </location>
</feature>
<comment type="catalytic activity">
    <reaction evidence="17">
        <text>a ubiquinone + NADH + 5 H(+)(in) = a ubiquinol + NAD(+) + 4 H(+)(out)</text>
        <dbReference type="Rhea" id="RHEA:29091"/>
        <dbReference type="Rhea" id="RHEA-COMP:9565"/>
        <dbReference type="Rhea" id="RHEA-COMP:9566"/>
        <dbReference type="ChEBI" id="CHEBI:15378"/>
        <dbReference type="ChEBI" id="CHEBI:16389"/>
        <dbReference type="ChEBI" id="CHEBI:17976"/>
        <dbReference type="ChEBI" id="CHEBI:57540"/>
        <dbReference type="ChEBI" id="CHEBI:57945"/>
        <dbReference type="EC" id="7.1.1.2"/>
    </reaction>
</comment>
<feature type="domain" description="NADH:quinone oxidoreductase/Mrp antiporter transmembrane" evidence="19">
    <location>
        <begin position="114"/>
        <end position="390"/>
    </location>
</feature>
<keyword evidence="12" id="KW-0520">NAD</keyword>
<keyword evidence="11 18" id="KW-1133">Transmembrane helix</keyword>
<evidence type="ECO:0000256" key="12">
    <source>
        <dbReference type="ARBA" id="ARBA00023027"/>
    </source>
</evidence>
<dbReference type="GO" id="GO:0015990">
    <property type="term" value="P:electron transport coupled proton transport"/>
    <property type="evidence" value="ECO:0007669"/>
    <property type="project" value="TreeGrafter"/>
</dbReference>
<keyword evidence="5" id="KW-0813">Transport</keyword>
<keyword evidence="14 21" id="KW-0496">Mitochondrion</keyword>
<evidence type="ECO:0000256" key="4">
    <source>
        <dbReference type="ARBA" id="ARBA00021096"/>
    </source>
</evidence>
<evidence type="ECO:0000259" key="19">
    <source>
        <dbReference type="Pfam" id="PF00361"/>
    </source>
</evidence>
<evidence type="ECO:0000313" key="21">
    <source>
        <dbReference type="EMBL" id="QTA50543.1"/>
    </source>
</evidence>
<evidence type="ECO:0000256" key="15">
    <source>
        <dbReference type="ARBA" id="ARBA00023136"/>
    </source>
</evidence>
<feature type="transmembrane region" description="Helical" evidence="18">
    <location>
        <begin position="159"/>
        <end position="179"/>
    </location>
</feature>
<evidence type="ECO:0000259" key="20">
    <source>
        <dbReference type="Pfam" id="PF06455"/>
    </source>
</evidence>
<keyword evidence="9" id="KW-1278">Translocase</keyword>
<feature type="transmembrane region" description="Helical" evidence="18">
    <location>
        <begin position="496"/>
        <end position="516"/>
    </location>
</feature>
<protein>
    <recommendedName>
        <fullName evidence="4">NADH-ubiquinone oxidoreductase chain 5</fullName>
        <ecNumber evidence="3">7.1.1.2</ecNumber>
    </recommendedName>
    <alternativeName>
        <fullName evidence="16">NADH dehydrogenase subunit 5</fullName>
    </alternativeName>
</protein>
<evidence type="ECO:0000256" key="11">
    <source>
        <dbReference type="ARBA" id="ARBA00022989"/>
    </source>
</evidence>
<name>A0A8A3UXW8_9HYME</name>
<dbReference type="EC" id="7.1.1.2" evidence="3"/>
<evidence type="ECO:0000256" key="17">
    <source>
        <dbReference type="ARBA" id="ARBA00049551"/>
    </source>
</evidence>
<proteinExistence type="predicted"/>
<dbReference type="InterPro" id="IPR003945">
    <property type="entry name" value="NU5C-like"/>
</dbReference>
<comment type="function">
    <text evidence="1">Core subunit of the mitochondrial membrane respiratory chain NADH dehydrogenase (Complex I) that is believed to belong to the minimal assembly required for catalysis. Complex I functions in the transfer of electrons from NADH to the respiratory chain. The immediate electron acceptor for the enzyme is believed to be ubiquinone.</text>
</comment>
<feature type="transmembrane region" description="Helical" evidence="18">
    <location>
        <begin position="97"/>
        <end position="114"/>
    </location>
</feature>
<feature type="transmembrane region" description="Helical" evidence="18">
    <location>
        <begin position="299"/>
        <end position="321"/>
    </location>
</feature>
<dbReference type="Pfam" id="PF00361">
    <property type="entry name" value="Proton_antipo_M"/>
    <property type="match status" value="1"/>
</dbReference>
<feature type="transmembrane region" description="Helical" evidence="18">
    <location>
        <begin position="6"/>
        <end position="31"/>
    </location>
</feature>
<evidence type="ECO:0000256" key="2">
    <source>
        <dbReference type="ARBA" id="ARBA00004448"/>
    </source>
</evidence>
<dbReference type="PRINTS" id="PR01434">
    <property type="entry name" value="NADHDHGNASE5"/>
</dbReference>
<keyword evidence="7 18" id="KW-0812">Transmembrane</keyword>
<feature type="transmembrane region" description="Helical" evidence="18">
    <location>
        <begin position="120"/>
        <end position="138"/>
    </location>
</feature>
<evidence type="ECO:0000256" key="8">
    <source>
        <dbReference type="ARBA" id="ARBA00022792"/>
    </source>
</evidence>
<dbReference type="InterPro" id="IPR001750">
    <property type="entry name" value="ND/Mrp_TM"/>
</dbReference>
<evidence type="ECO:0000256" key="1">
    <source>
        <dbReference type="ARBA" id="ARBA00003257"/>
    </source>
</evidence>
<evidence type="ECO:0000256" key="5">
    <source>
        <dbReference type="ARBA" id="ARBA00022448"/>
    </source>
</evidence>
<evidence type="ECO:0000256" key="10">
    <source>
        <dbReference type="ARBA" id="ARBA00022982"/>
    </source>
</evidence>
<gene>
    <name evidence="21" type="primary">ND5</name>
</gene>
<dbReference type="GO" id="GO:0005743">
    <property type="term" value="C:mitochondrial inner membrane"/>
    <property type="evidence" value="ECO:0007669"/>
    <property type="project" value="UniProtKB-SubCell"/>
</dbReference>
<keyword evidence="13" id="KW-0830">Ubiquinone</keyword>
<feature type="transmembrane region" description="Helical" evidence="18">
    <location>
        <begin position="460"/>
        <end position="476"/>
    </location>
</feature>
<dbReference type="GO" id="GO:0042773">
    <property type="term" value="P:ATP synthesis coupled electron transport"/>
    <property type="evidence" value="ECO:0007669"/>
    <property type="project" value="InterPro"/>
</dbReference>
<feature type="transmembrane region" description="Helical" evidence="18">
    <location>
        <begin position="380"/>
        <end position="400"/>
    </location>
</feature>
<dbReference type="AlphaFoldDB" id="A0A8A3UXW8"/>
<evidence type="ECO:0000256" key="13">
    <source>
        <dbReference type="ARBA" id="ARBA00023075"/>
    </source>
</evidence>
<dbReference type="PANTHER" id="PTHR42829:SF2">
    <property type="entry name" value="NADH-UBIQUINONE OXIDOREDUCTASE CHAIN 5"/>
    <property type="match status" value="1"/>
</dbReference>
<evidence type="ECO:0000256" key="14">
    <source>
        <dbReference type="ARBA" id="ARBA00023128"/>
    </source>
</evidence>
<evidence type="ECO:0000256" key="16">
    <source>
        <dbReference type="ARBA" id="ARBA00031027"/>
    </source>
</evidence>
<keyword evidence="6" id="KW-0679">Respiratory chain</keyword>
<keyword evidence="8" id="KW-0999">Mitochondrion inner membrane</keyword>
<geneLocation type="mitochondrion" evidence="21"/>